<evidence type="ECO:0000259" key="3">
    <source>
        <dbReference type="SMART" id="SM00499"/>
    </source>
</evidence>
<dbReference type="RefSeq" id="XP_010456901.2">
    <property type="nucleotide sequence ID" value="XM_010458599.2"/>
</dbReference>
<dbReference type="GeneID" id="104738423"/>
<sequence length="118" mass="12534">MTMAPKTSTILALFLVSNILFLNLIITQVSAGSTCPRDALKLSTCANVLNLINLNLGAPVMRPCCSILFGLIDLDVALCFCTALKLSILGITIDTPIHLNLALDACGRTLPDGFRCPT</sequence>
<dbReference type="InterPro" id="IPR051636">
    <property type="entry name" value="Plant_LTP/defense-related"/>
</dbReference>
<name>A0ABM0VIW2_CAMSA</name>
<evidence type="ECO:0000256" key="1">
    <source>
        <dbReference type="ARBA" id="ARBA00008965"/>
    </source>
</evidence>
<dbReference type="InterPro" id="IPR036312">
    <property type="entry name" value="Bifun_inhib/LTP/seed_sf"/>
</dbReference>
<evidence type="ECO:0000313" key="4">
    <source>
        <dbReference type="Proteomes" id="UP000694864"/>
    </source>
</evidence>
<dbReference type="PANTHER" id="PTHR31731">
    <property type="match status" value="1"/>
</dbReference>
<reference evidence="4" key="1">
    <citation type="journal article" date="2014" name="Nat. Commun.">
        <title>The emerging biofuel crop Camelina sativa retains a highly undifferentiated hexaploid genome structure.</title>
        <authorList>
            <person name="Kagale S."/>
            <person name="Koh C."/>
            <person name="Nixon J."/>
            <person name="Bollina V."/>
            <person name="Clarke W.E."/>
            <person name="Tuteja R."/>
            <person name="Spillane C."/>
            <person name="Robinson S.J."/>
            <person name="Links M.G."/>
            <person name="Clarke C."/>
            <person name="Higgins E.E."/>
            <person name="Huebert T."/>
            <person name="Sharpe A.G."/>
            <person name="Parkin I.A."/>
        </authorList>
    </citation>
    <scope>NUCLEOTIDE SEQUENCE [LARGE SCALE GENOMIC DNA]</scope>
    <source>
        <strain evidence="4">cv. DH55</strain>
    </source>
</reference>
<dbReference type="InterPro" id="IPR027923">
    <property type="entry name" value="Hydrophob_seed_dom"/>
</dbReference>
<keyword evidence="4" id="KW-1185">Reference proteome</keyword>
<keyword evidence="2" id="KW-0732">Signal</keyword>
<proteinExistence type="inferred from homology"/>
<dbReference type="CDD" id="cd01958">
    <property type="entry name" value="HPS_like"/>
    <property type="match status" value="1"/>
</dbReference>
<protein>
    <submittedName>
        <fullName evidence="5">Lipid-binding protein AIR1B</fullName>
    </submittedName>
</protein>
<gene>
    <name evidence="5" type="primary">LOC104738423</name>
</gene>
<feature type="chain" id="PRO_5045036599" evidence="2">
    <location>
        <begin position="32"/>
        <end position="118"/>
    </location>
</feature>
<dbReference type="Proteomes" id="UP000694864">
    <property type="component" value="Chromosome 13"/>
</dbReference>
<dbReference type="InterPro" id="IPR016140">
    <property type="entry name" value="Bifunc_inhib/LTP/seed_store"/>
</dbReference>
<dbReference type="Gene3D" id="1.10.110.10">
    <property type="entry name" value="Plant lipid-transfer and hydrophobic proteins"/>
    <property type="match status" value="1"/>
</dbReference>
<evidence type="ECO:0000256" key="2">
    <source>
        <dbReference type="SAM" id="SignalP"/>
    </source>
</evidence>
<comment type="similarity">
    <text evidence="1">Belongs to the plant LTP family. PEARLI1 subfamily.</text>
</comment>
<organism evidence="4 5">
    <name type="scientific">Camelina sativa</name>
    <name type="common">False flax</name>
    <name type="synonym">Myagrum sativum</name>
    <dbReference type="NCBI Taxonomy" id="90675"/>
    <lineage>
        <taxon>Eukaryota</taxon>
        <taxon>Viridiplantae</taxon>
        <taxon>Streptophyta</taxon>
        <taxon>Embryophyta</taxon>
        <taxon>Tracheophyta</taxon>
        <taxon>Spermatophyta</taxon>
        <taxon>Magnoliopsida</taxon>
        <taxon>eudicotyledons</taxon>
        <taxon>Gunneridae</taxon>
        <taxon>Pentapetalae</taxon>
        <taxon>rosids</taxon>
        <taxon>malvids</taxon>
        <taxon>Brassicales</taxon>
        <taxon>Brassicaceae</taxon>
        <taxon>Camelineae</taxon>
        <taxon>Camelina</taxon>
    </lineage>
</organism>
<feature type="domain" description="Bifunctional inhibitor/plant lipid transfer protein/seed storage helical" evidence="3">
    <location>
        <begin position="35"/>
        <end position="116"/>
    </location>
</feature>
<evidence type="ECO:0000313" key="5">
    <source>
        <dbReference type="RefSeq" id="XP_010456901.2"/>
    </source>
</evidence>
<accession>A0ABM0VIW2</accession>
<dbReference type="Pfam" id="PF14547">
    <property type="entry name" value="Hydrophob_seed"/>
    <property type="match status" value="1"/>
</dbReference>
<feature type="signal peptide" evidence="2">
    <location>
        <begin position="1"/>
        <end position="31"/>
    </location>
</feature>
<dbReference type="SMART" id="SM00499">
    <property type="entry name" value="AAI"/>
    <property type="match status" value="1"/>
</dbReference>
<dbReference type="SUPFAM" id="SSF47699">
    <property type="entry name" value="Bifunctional inhibitor/lipid-transfer protein/seed storage 2S albumin"/>
    <property type="match status" value="1"/>
</dbReference>
<reference evidence="5" key="2">
    <citation type="submission" date="2025-08" db="UniProtKB">
        <authorList>
            <consortium name="RefSeq"/>
        </authorList>
    </citation>
    <scope>IDENTIFICATION</scope>
    <source>
        <tissue evidence="5">Leaf</tissue>
    </source>
</reference>